<dbReference type="EMBL" id="CAJNOI010000029">
    <property type="protein sequence ID" value="CAF0875258.1"/>
    <property type="molecule type" value="Genomic_DNA"/>
</dbReference>
<evidence type="ECO:0000313" key="2">
    <source>
        <dbReference type="EMBL" id="CAF0875258.1"/>
    </source>
</evidence>
<dbReference type="CDD" id="cd21455">
    <property type="entry name" value="DLC-like_DYNLT1_DYNLT3"/>
    <property type="match status" value="1"/>
</dbReference>
<dbReference type="Pfam" id="PF03645">
    <property type="entry name" value="Tctex-1"/>
    <property type="match status" value="1"/>
</dbReference>
<organism evidence="2 6">
    <name type="scientific">Adineta steineri</name>
    <dbReference type="NCBI Taxonomy" id="433720"/>
    <lineage>
        <taxon>Eukaryota</taxon>
        <taxon>Metazoa</taxon>
        <taxon>Spiralia</taxon>
        <taxon>Gnathifera</taxon>
        <taxon>Rotifera</taxon>
        <taxon>Eurotatoria</taxon>
        <taxon>Bdelloidea</taxon>
        <taxon>Adinetida</taxon>
        <taxon>Adinetidae</taxon>
        <taxon>Adineta</taxon>
    </lineage>
</organism>
<evidence type="ECO:0000313" key="3">
    <source>
        <dbReference type="EMBL" id="CAF0894629.1"/>
    </source>
</evidence>
<sequence>MSFIVDEIKLIIKQILHEKIGEKVFLYDHLHQWNIDILTEILYQLKQIQNKHTNNQQMKYVVTVLIGEKTNERNFGLHTSLSCLWDGRTDACVTVKWENKNIFSIISVFGLTI</sequence>
<dbReference type="InterPro" id="IPR038586">
    <property type="entry name" value="Tctex-1-like_sf"/>
</dbReference>
<dbReference type="PANTHER" id="PTHR21255">
    <property type="entry name" value="T-COMPLEX-ASSOCIATED-TESTIS-EXPRESSED 1/ DYNEIN LIGHT CHAIN"/>
    <property type="match status" value="1"/>
</dbReference>
<comment type="caution">
    <text evidence="2">The sequence shown here is derived from an EMBL/GenBank/DDBJ whole genome shotgun (WGS) entry which is preliminary data.</text>
</comment>
<dbReference type="AlphaFoldDB" id="A0A813XTJ0"/>
<dbReference type="Proteomes" id="UP000663877">
    <property type="component" value="Unassembled WGS sequence"/>
</dbReference>
<proteinExistence type="inferred from homology"/>
<dbReference type="GO" id="GO:0005868">
    <property type="term" value="C:cytoplasmic dynein complex"/>
    <property type="evidence" value="ECO:0007669"/>
    <property type="project" value="TreeGrafter"/>
</dbReference>
<dbReference type="EMBL" id="CAJNOM010000041">
    <property type="protein sequence ID" value="CAF0894629.1"/>
    <property type="molecule type" value="Genomic_DNA"/>
</dbReference>
<dbReference type="GO" id="GO:0005737">
    <property type="term" value="C:cytoplasm"/>
    <property type="evidence" value="ECO:0007669"/>
    <property type="project" value="TreeGrafter"/>
</dbReference>
<dbReference type="GO" id="GO:0045505">
    <property type="term" value="F:dynein intermediate chain binding"/>
    <property type="evidence" value="ECO:0007669"/>
    <property type="project" value="TreeGrafter"/>
</dbReference>
<evidence type="ECO:0000313" key="5">
    <source>
        <dbReference type="Proteomes" id="UP000663832"/>
    </source>
</evidence>
<dbReference type="EMBL" id="CAJNOM010000065">
    <property type="protein sequence ID" value="CAF0963812.1"/>
    <property type="molecule type" value="Genomic_DNA"/>
</dbReference>
<dbReference type="InterPro" id="IPR005334">
    <property type="entry name" value="Tctex-1-like"/>
</dbReference>
<evidence type="ECO:0000313" key="4">
    <source>
        <dbReference type="EMBL" id="CAF0963812.1"/>
    </source>
</evidence>
<dbReference type="Gene3D" id="3.30.1140.40">
    <property type="entry name" value="Tctex-1"/>
    <property type="match status" value="1"/>
</dbReference>
<evidence type="ECO:0000256" key="1">
    <source>
        <dbReference type="ARBA" id="ARBA00005361"/>
    </source>
</evidence>
<keyword evidence="5" id="KW-1185">Reference proteome</keyword>
<accession>A0A813XTJ0</accession>
<dbReference type="OrthoDB" id="10059120at2759"/>
<dbReference type="Proteomes" id="UP000663832">
    <property type="component" value="Unassembled WGS sequence"/>
</dbReference>
<gene>
    <name evidence="2" type="ORF">BJG266_LOCUS9122</name>
    <name evidence="4" type="ORF">QVE165_LOCUS12931</name>
    <name evidence="3" type="ORF">QVE165_LOCUS9137</name>
</gene>
<dbReference type="GO" id="GO:0007018">
    <property type="term" value="P:microtubule-based movement"/>
    <property type="evidence" value="ECO:0007669"/>
    <property type="project" value="TreeGrafter"/>
</dbReference>
<evidence type="ECO:0008006" key="7">
    <source>
        <dbReference type="Google" id="ProtNLM"/>
    </source>
</evidence>
<reference evidence="2" key="1">
    <citation type="submission" date="2021-02" db="EMBL/GenBank/DDBJ databases">
        <authorList>
            <person name="Nowell W R."/>
        </authorList>
    </citation>
    <scope>NUCLEOTIDE SEQUENCE</scope>
</reference>
<evidence type="ECO:0000313" key="6">
    <source>
        <dbReference type="Proteomes" id="UP000663877"/>
    </source>
</evidence>
<name>A0A813XTJ0_9BILA</name>
<protein>
    <recommendedName>
        <fullName evidence="7">Dynein light chain</fullName>
    </recommendedName>
</protein>
<comment type="similarity">
    <text evidence="1">Belongs to the dynein light chain Tctex-type family.</text>
</comment>